<dbReference type="PANTHER" id="PTHR30118:SF6">
    <property type="entry name" value="HTH-TYPE TRANSCRIPTIONAL REGULATOR LEUO"/>
    <property type="match status" value="1"/>
</dbReference>
<evidence type="ECO:0000256" key="3">
    <source>
        <dbReference type="ARBA" id="ARBA00022491"/>
    </source>
</evidence>
<dbReference type="InterPro" id="IPR036388">
    <property type="entry name" value="WH-like_DNA-bd_sf"/>
</dbReference>
<dbReference type="OrthoDB" id="8455878at2"/>
<dbReference type="InterPro" id="IPR036390">
    <property type="entry name" value="WH_DNA-bd_sf"/>
</dbReference>
<dbReference type="InterPro" id="IPR000847">
    <property type="entry name" value="LysR_HTH_N"/>
</dbReference>
<evidence type="ECO:0000256" key="1">
    <source>
        <dbReference type="ARBA" id="ARBA00009437"/>
    </source>
</evidence>
<gene>
    <name evidence="8" type="ORF">CR492_07240</name>
</gene>
<evidence type="ECO:0000256" key="4">
    <source>
        <dbReference type="ARBA" id="ARBA00023015"/>
    </source>
</evidence>
<evidence type="ECO:0000259" key="7">
    <source>
        <dbReference type="PROSITE" id="PS50931"/>
    </source>
</evidence>
<organism evidence="8 9">
    <name type="scientific">Methylocella silvestris</name>
    <dbReference type="NCBI Taxonomy" id="199596"/>
    <lineage>
        <taxon>Bacteria</taxon>
        <taxon>Pseudomonadati</taxon>
        <taxon>Pseudomonadota</taxon>
        <taxon>Alphaproteobacteria</taxon>
        <taxon>Hyphomicrobiales</taxon>
        <taxon>Beijerinckiaceae</taxon>
        <taxon>Methylocella</taxon>
    </lineage>
</organism>
<dbReference type="Gene3D" id="1.10.10.10">
    <property type="entry name" value="Winged helix-like DNA-binding domain superfamily/Winged helix DNA-binding domain"/>
    <property type="match status" value="1"/>
</dbReference>
<name>A0A2J7TJ39_METSI</name>
<comment type="similarity">
    <text evidence="1">Belongs to the LysR transcriptional regulatory family.</text>
</comment>
<keyword evidence="2" id="KW-0536">Nodulation</keyword>
<dbReference type="GO" id="GO:0003677">
    <property type="term" value="F:DNA binding"/>
    <property type="evidence" value="ECO:0007669"/>
    <property type="project" value="UniProtKB-KW"/>
</dbReference>
<dbReference type="EMBL" id="PDZR01000005">
    <property type="protein sequence ID" value="PNG26765.1"/>
    <property type="molecule type" value="Genomic_DNA"/>
</dbReference>
<evidence type="ECO:0000256" key="5">
    <source>
        <dbReference type="ARBA" id="ARBA00023125"/>
    </source>
</evidence>
<dbReference type="CDD" id="cd08469">
    <property type="entry name" value="PBP2_PnbR"/>
    <property type="match status" value="1"/>
</dbReference>
<dbReference type="PANTHER" id="PTHR30118">
    <property type="entry name" value="HTH-TYPE TRANSCRIPTIONAL REGULATOR LEUO-RELATED"/>
    <property type="match status" value="1"/>
</dbReference>
<reference evidence="8 9" key="1">
    <citation type="submission" date="2017-10" db="EMBL/GenBank/DDBJ databases">
        <title>Genome announcement of Methylocella silvestris TVC from permafrost.</title>
        <authorList>
            <person name="Wang J."/>
            <person name="Geng K."/>
            <person name="Ul-Haque F."/>
            <person name="Crombie A.T."/>
            <person name="Street L.E."/>
            <person name="Wookey P.A."/>
            <person name="Murrell J.C."/>
            <person name="Pratscher J."/>
        </authorList>
    </citation>
    <scope>NUCLEOTIDE SEQUENCE [LARGE SCALE GENOMIC DNA]</scope>
    <source>
        <strain evidence="8 9">TVC</strain>
    </source>
</reference>
<keyword evidence="3" id="KW-0678">Repressor</keyword>
<keyword evidence="4" id="KW-0805">Transcription regulation</keyword>
<dbReference type="GO" id="GO:0003700">
    <property type="term" value="F:DNA-binding transcription factor activity"/>
    <property type="evidence" value="ECO:0007669"/>
    <property type="project" value="InterPro"/>
</dbReference>
<proteinExistence type="inferred from homology"/>
<evidence type="ECO:0000313" key="8">
    <source>
        <dbReference type="EMBL" id="PNG26765.1"/>
    </source>
</evidence>
<accession>A0A2J7TJ39</accession>
<keyword evidence="6" id="KW-0804">Transcription</keyword>
<dbReference type="Gene3D" id="3.40.190.10">
    <property type="entry name" value="Periplasmic binding protein-like II"/>
    <property type="match status" value="2"/>
</dbReference>
<evidence type="ECO:0000256" key="6">
    <source>
        <dbReference type="ARBA" id="ARBA00023163"/>
    </source>
</evidence>
<dbReference type="AlphaFoldDB" id="A0A2J7TJ39"/>
<keyword evidence="5" id="KW-0238">DNA-binding</keyword>
<dbReference type="Proteomes" id="UP000236286">
    <property type="component" value="Unassembled WGS sequence"/>
</dbReference>
<dbReference type="InterPro" id="IPR050389">
    <property type="entry name" value="LysR-type_TF"/>
</dbReference>
<dbReference type="PROSITE" id="PS50931">
    <property type="entry name" value="HTH_LYSR"/>
    <property type="match status" value="1"/>
</dbReference>
<dbReference type="Pfam" id="PF03466">
    <property type="entry name" value="LysR_substrate"/>
    <property type="match status" value="1"/>
</dbReference>
<evidence type="ECO:0000256" key="2">
    <source>
        <dbReference type="ARBA" id="ARBA00022458"/>
    </source>
</evidence>
<dbReference type="SUPFAM" id="SSF53850">
    <property type="entry name" value="Periplasmic binding protein-like II"/>
    <property type="match status" value="1"/>
</dbReference>
<evidence type="ECO:0000313" key="9">
    <source>
        <dbReference type="Proteomes" id="UP000236286"/>
    </source>
</evidence>
<comment type="caution">
    <text evidence="8">The sequence shown here is derived from an EMBL/GenBank/DDBJ whole genome shotgun (WGS) entry which is preliminary data.</text>
</comment>
<dbReference type="RefSeq" id="WP_102843060.1">
    <property type="nucleotide sequence ID" value="NZ_PDZR01000005.1"/>
</dbReference>
<dbReference type="Pfam" id="PF00126">
    <property type="entry name" value="HTH_1"/>
    <property type="match status" value="1"/>
</dbReference>
<dbReference type="InterPro" id="IPR005119">
    <property type="entry name" value="LysR_subst-bd"/>
</dbReference>
<sequence length="323" mass="35629">MVRLRTIDLNLLRVFEAVMRCRSVIKASRELGVTASAVSHALSRLRQSLGDELFISGEAGMEPTARALELAPAIHEGLQRIDHAVSAPSFVPAEDFRTFRIAATDYVAAAILPHLVGRLAEVAPQIDLRIFPFNRTDVVRHLDEGRIDFVMGWFGDLPDRMRRATIVVEKEAMVVRTGHPLTEGPLTKERLFSFPHIVVELVGTEVAAVDGFFDDRGVWRRVWIERLLIEADADQGEVGRVAVSVPHYAAVPPMVRVSDMVATLPGALARAAVEQGSLVMLDLPYEPLAVPVEMVWHQRTERDEGSQWLLGELISAVKPAAAG</sequence>
<protein>
    <submittedName>
        <fullName evidence="8">LysR family transcriptional regulator</fullName>
    </submittedName>
</protein>
<dbReference type="SUPFAM" id="SSF46785">
    <property type="entry name" value="Winged helix' DNA-binding domain"/>
    <property type="match status" value="1"/>
</dbReference>
<feature type="domain" description="HTH lysR-type" evidence="7">
    <location>
        <begin position="7"/>
        <end position="64"/>
    </location>
</feature>